<evidence type="ECO:0000256" key="3">
    <source>
        <dbReference type="ARBA" id="ARBA00022475"/>
    </source>
</evidence>
<feature type="transmembrane region" description="Helical" evidence="9">
    <location>
        <begin position="855"/>
        <end position="876"/>
    </location>
</feature>
<feature type="coiled-coil region" evidence="7">
    <location>
        <begin position="495"/>
        <end position="564"/>
    </location>
</feature>
<feature type="transmembrane region" description="Helical" evidence="9">
    <location>
        <begin position="7"/>
        <end position="25"/>
    </location>
</feature>
<evidence type="ECO:0000313" key="10">
    <source>
        <dbReference type="EMBL" id="MBZ5750037.1"/>
    </source>
</evidence>
<comment type="subcellular location">
    <subcellularLocation>
        <location evidence="1">Cell membrane</location>
        <topology evidence="1">Multi-pass membrane protein</topology>
    </subcellularLocation>
</comment>
<keyword evidence="4 9" id="KW-0812">Transmembrane</keyword>
<evidence type="ECO:0000256" key="7">
    <source>
        <dbReference type="SAM" id="Coils"/>
    </source>
</evidence>
<evidence type="ECO:0000256" key="1">
    <source>
        <dbReference type="ARBA" id="ARBA00004651"/>
    </source>
</evidence>
<protein>
    <submittedName>
        <fullName evidence="10">Type VII secretion protein EsaA</fullName>
    </submittedName>
</protein>
<dbReference type="InterPro" id="IPR051449">
    <property type="entry name" value="ABC-2_transporter_component"/>
</dbReference>
<evidence type="ECO:0000256" key="9">
    <source>
        <dbReference type="SAM" id="Phobius"/>
    </source>
</evidence>
<feature type="transmembrane region" description="Helical" evidence="9">
    <location>
        <begin position="943"/>
        <end position="968"/>
    </location>
</feature>
<keyword evidence="11" id="KW-1185">Reference proteome</keyword>
<name>A0ABS7UP23_9BACI</name>
<dbReference type="RefSeq" id="WP_224138036.1">
    <property type="nucleotide sequence ID" value="NZ_JAIQUM010000011.1"/>
</dbReference>
<evidence type="ECO:0000256" key="8">
    <source>
        <dbReference type="SAM" id="MobiDB-lite"/>
    </source>
</evidence>
<gene>
    <name evidence="10" type="primary">esaA</name>
    <name evidence="10" type="ORF">K9V48_07225</name>
</gene>
<dbReference type="NCBIfam" id="TIGR03929">
    <property type="entry name" value="T7_esaA_Nterm"/>
    <property type="match status" value="1"/>
</dbReference>
<keyword evidence="6 9" id="KW-0472">Membrane</keyword>
<keyword evidence="7" id="KW-0175">Coiled coil</keyword>
<proteinExistence type="inferred from homology"/>
<feature type="transmembrane region" description="Helical" evidence="9">
    <location>
        <begin position="916"/>
        <end position="936"/>
    </location>
</feature>
<sequence>MTEKASIFKLILVIVLIVITPLLFFRTVGDNPMRVIKENATKSIAIINEDIGTQEVDEEIRFGQDVASILAEGSNFEWTVVGRSAGENGLRSLKYDAIVYLPSDFSQNIMTYDETNPVKTNFQFKIQSQLNAVNKEKVLVEIEKATKRVNQKISSLYWKYVSADMENIREEFDEILRNEITFQETMTSFYTPSSKNLAGHIDGQKEMLINLQASIQQVDESAPEQTETLKAYEQNLASFVEYVEQYKEYQKKQQTLLAEIQAQSVQSVNKATENQQPLFVQSTNLFEDQGNLFLENMSKLDSRMVSTQQVFGQLAEQRYSQVARQINDFYQLQEKTLDFYQQLKDTTVLNDVEVELVALSDRLSVGEEEEKPTEPTDPIELPSESEEEDQQVDVVPSEQDGNLPDNNTENTGEDTSDPGKPGNSGNPEKPFVDLENEKTALASISEDLTKLKDGLASMEDPLPVELEQVLLSLDGINDRILALQSSLSAKETGERNPLEDDLAVLNEELDKLKGDFDQLKEINEGLEKTILEKDEQIQMLEDVKLTLEDNVKRLEGINAGLEVELNLYKDYEVNIKDEIEKKEQSILASNALSQTRKDLLTSTFSKEIMSKDLLEMMYYYSYLDRYQSTLNSMLVENKAKAVVLGNEALQQEAKKIVEISSEEKTGWNQIGEDMPTTQDALYTLEDGFTVFMAEYRQTVDAQQATLVESLEAIELEATEILNQISQPGQLLTVVEPIPTVEGEEMILGSGRISEQMVSIHTWLDSISESQSSIIDYTGELQGRVNNVQTDADQLNNKWSTNVATTGLIRDDVYNVLGNTFVDGQSNGYVYDFLTNPLKISGDIPEETQSANVKNIPPVVILFIVLICSLLIGYASYYFKQPPLWIQAILFVLLNVIVGLVISLYGLDIYPLREESAVEWTVFTILLLTAGSALIRVAFSIHHLVGLFVTVGMVIFYVTPLLALTTPNFSFTDPMSEVYMSIQYGSESLFTQATVILGIIIVGLGGLQYFIGRSSMVSVEKESGTYEA</sequence>
<keyword evidence="3" id="KW-1003">Cell membrane</keyword>
<evidence type="ECO:0000256" key="4">
    <source>
        <dbReference type="ARBA" id="ARBA00022692"/>
    </source>
</evidence>
<reference evidence="10" key="1">
    <citation type="submission" date="2024-05" db="EMBL/GenBank/DDBJ databases">
        <title>Metabacillus sp. nov., isolated from the rhizosphere soil of tomato plants.</title>
        <authorList>
            <person name="Ma R."/>
        </authorList>
    </citation>
    <scope>NUCLEOTIDE SEQUENCE</scope>
    <source>
        <strain evidence="10">DBTR6</strain>
    </source>
</reference>
<dbReference type="Proteomes" id="UP001165287">
    <property type="component" value="Unassembled WGS sequence"/>
</dbReference>
<feature type="region of interest" description="Disordered" evidence="8">
    <location>
        <begin position="363"/>
        <end position="431"/>
    </location>
</feature>
<organism evidence="10 11">
    <name type="scientific">Metabacillus rhizolycopersici</name>
    <dbReference type="NCBI Taxonomy" id="2875709"/>
    <lineage>
        <taxon>Bacteria</taxon>
        <taxon>Bacillati</taxon>
        <taxon>Bacillota</taxon>
        <taxon>Bacilli</taxon>
        <taxon>Bacillales</taxon>
        <taxon>Bacillaceae</taxon>
        <taxon>Metabacillus</taxon>
    </lineage>
</organism>
<dbReference type="PANTHER" id="PTHR30294">
    <property type="entry name" value="MEMBRANE COMPONENT OF ABC TRANSPORTER YHHJ-RELATED"/>
    <property type="match status" value="1"/>
</dbReference>
<accession>A0ABS7UP23</accession>
<dbReference type="InterPro" id="IPR023838">
    <property type="entry name" value="T7SS_EsaA"/>
</dbReference>
<evidence type="ECO:0000313" key="11">
    <source>
        <dbReference type="Proteomes" id="UP001165287"/>
    </source>
</evidence>
<keyword evidence="5 9" id="KW-1133">Transmembrane helix</keyword>
<feature type="transmembrane region" description="Helical" evidence="9">
    <location>
        <begin position="988"/>
        <end position="1010"/>
    </location>
</feature>
<comment type="caution">
    <text evidence="10">The sequence shown here is derived from an EMBL/GenBank/DDBJ whole genome shotgun (WGS) entry which is preliminary data.</text>
</comment>
<evidence type="ECO:0000256" key="2">
    <source>
        <dbReference type="ARBA" id="ARBA00008338"/>
    </source>
</evidence>
<evidence type="ECO:0000256" key="5">
    <source>
        <dbReference type="ARBA" id="ARBA00022989"/>
    </source>
</evidence>
<feature type="transmembrane region" description="Helical" evidence="9">
    <location>
        <begin position="883"/>
        <end position="904"/>
    </location>
</feature>
<dbReference type="PANTHER" id="PTHR30294:SF29">
    <property type="entry name" value="MULTIDRUG ABC TRANSPORTER PERMEASE YBHS-RELATED"/>
    <property type="match status" value="1"/>
</dbReference>
<evidence type="ECO:0000256" key="6">
    <source>
        <dbReference type="ARBA" id="ARBA00023136"/>
    </source>
</evidence>
<dbReference type="EMBL" id="JAIQUM010000011">
    <property type="protein sequence ID" value="MBZ5750037.1"/>
    <property type="molecule type" value="Genomic_DNA"/>
</dbReference>
<comment type="similarity">
    <text evidence="2">Belongs to the EsaA family.</text>
</comment>